<dbReference type="Proteomes" id="UP000275473">
    <property type="component" value="Unassembled WGS sequence"/>
</dbReference>
<evidence type="ECO:0000313" key="2">
    <source>
        <dbReference type="Proteomes" id="UP000275473"/>
    </source>
</evidence>
<reference evidence="1 2" key="1">
    <citation type="journal article" date="2018" name="Int. J. Syst. Evol. Microbiol.">
        <title>Planococcus salinus sp. nov., a moderately halophilic bacterium isolated from a saline-alkali soil.</title>
        <authorList>
            <person name="Gan L."/>
        </authorList>
    </citation>
    <scope>NUCLEOTIDE SEQUENCE [LARGE SCALE GENOMIC DNA]</scope>
    <source>
        <strain evidence="1 2">LCB217</strain>
    </source>
</reference>
<name>A0A3M8P9Q6_9BACL</name>
<protein>
    <submittedName>
        <fullName evidence="1">Noncanonical pyrimidine nucleotidase, YjjG family</fullName>
    </submittedName>
</protein>
<proteinExistence type="predicted"/>
<dbReference type="PANTHER" id="PTHR47478:SF1">
    <property type="entry name" value="PYRIMIDINE 5'-NUCLEOTIDASE YJJG"/>
    <property type="match status" value="1"/>
</dbReference>
<accession>A0A3M8P9Q6</accession>
<dbReference type="InterPro" id="IPR023214">
    <property type="entry name" value="HAD_sf"/>
</dbReference>
<dbReference type="InterPro" id="IPR023198">
    <property type="entry name" value="PGP-like_dom2"/>
</dbReference>
<dbReference type="SUPFAM" id="SSF56784">
    <property type="entry name" value="HAD-like"/>
    <property type="match status" value="1"/>
</dbReference>
<evidence type="ECO:0000313" key="1">
    <source>
        <dbReference type="EMBL" id="RNF40419.1"/>
    </source>
</evidence>
<dbReference type="InterPro" id="IPR052550">
    <property type="entry name" value="Pyrimidine_5'-ntase_YjjG"/>
</dbReference>
<dbReference type="InterPro" id="IPR036412">
    <property type="entry name" value="HAD-like_sf"/>
</dbReference>
<organism evidence="1 2">
    <name type="scientific">Planococcus salinus</name>
    <dbReference type="NCBI Taxonomy" id="1848460"/>
    <lineage>
        <taxon>Bacteria</taxon>
        <taxon>Bacillati</taxon>
        <taxon>Bacillota</taxon>
        <taxon>Bacilli</taxon>
        <taxon>Bacillales</taxon>
        <taxon>Caryophanaceae</taxon>
        <taxon>Planococcus</taxon>
    </lineage>
</organism>
<dbReference type="NCBIfam" id="NF006976">
    <property type="entry name" value="PRK09449.1"/>
    <property type="match status" value="1"/>
</dbReference>
<dbReference type="InterPro" id="IPR006439">
    <property type="entry name" value="HAD-SF_hydro_IA"/>
</dbReference>
<dbReference type="AlphaFoldDB" id="A0A3M8P9Q6"/>
<dbReference type="EMBL" id="RIAX01000002">
    <property type="protein sequence ID" value="RNF40419.1"/>
    <property type="molecule type" value="Genomic_DNA"/>
</dbReference>
<dbReference type="PANTHER" id="PTHR47478">
    <property type="match status" value="1"/>
</dbReference>
<dbReference type="OrthoDB" id="9802350at2"/>
<comment type="caution">
    <text evidence="1">The sequence shown here is derived from an EMBL/GenBank/DDBJ whole genome shotgun (WGS) entry which is preliminary data.</text>
</comment>
<dbReference type="GO" id="GO:0008253">
    <property type="term" value="F:5'-nucleotidase activity"/>
    <property type="evidence" value="ECO:0007669"/>
    <property type="project" value="InterPro"/>
</dbReference>
<dbReference type="Gene3D" id="3.40.50.1000">
    <property type="entry name" value="HAD superfamily/HAD-like"/>
    <property type="match status" value="1"/>
</dbReference>
<dbReference type="SFLD" id="SFLDS00003">
    <property type="entry name" value="Haloacid_Dehalogenase"/>
    <property type="match status" value="1"/>
</dbReference>
<dbReference type="Gene3D" id="1.10.150.240">
    <property type="entry name" value="Putative phosphatase, domain 2"/>
    <property type="match status" value="1"/>
</dbReference>
<dbReference type="NCBIfam" id="TIGR01549">
    <property type="entry name" value="HAD-SF-IA-v1"/>
    <property type="match status" value="1"/>
</dbReference>
<gene>
    <name evidence="1" type="ORF">EEX84_03050</name>
</gene>
<dbReference type="InterPro" id="IPR011951">
    <property type="entry name" value="HAD-SF_hydro_IA_YjjG/PynA"/>
</dbReference>
<dbReference type="RefSeq" id="WP_123164120.1">
    <property type="nucleotide sequence ID" value="NZ_RIAX01000002.1"/>
</dbReference>
<dbReference type="SFLD" id="SFLDG01129">
    <property type="entry name" value="C1.5:_HAD__Beta-PGM__Phosphata"/>
    <property type="match status" value="1"/>
</dbReference>
<keyword evidence="2" id="KW-1185">Reference proteome</keyword>
<sequence>MINKKKKYDIILFDVDDTLMDFRISERNALHNTFMEFNLPNGFSDYHDSYRAISKILWNELEQGKLALGNLGVERFNRLFKQHGIAVDASLFSQSYLGYLGKETHLMPGAVDLCSSLEQCRLAIITNGFGHVQKARIENSPLKDLFEQVVISEETGFQKPDSGIFDYTFSKMGIKDKNRVLIVGDSLTSDIKGGSDYSIDTCWFNPHQKSNGTEVIPTYEIRELAELSDIVNGHPLKG</sequence>
<dbReference type="NCBIfam" id="TIGR02254">
    <property type="entry name" value="YjjG_YfnB"/>
    <property type="match status" value="1"/>
</dbReference>
<dbReference type="Pfam" id="PF00702">
    <property type="entry name" value="Hydrolase"/>
    <property type="match status" value="1"/>
</dbReference>